<dbReference type="PANTHER" id="PTHR48081">
    <property type="entry name" value="AB HYDROLASE SUPERFAMILY PROTEIN C4A8.06C"/>
    <property type="match status" value="1"/>
</dbReference>
<evidence type="ECO:0000259" key="2">
    <source>
        <dbReference type="Pfam" id="PF07859"/>
    </source>
</evidence>
<dbReference type="PANTHER" id="PTHR48081:SF8">
    <property type="entry name" value="ALPHA_BETA HYDROLASE FOLD-3 DOMAIN-CONTAINING PROTEIN-RELATED"/>
    <property type="match status" value="1"/>
</dbReference>
<sequence length="336" mass="37061">MVTPTSLNPLGTLRLREYSKKAITSGIQALGPISHTIEEYWTDITLPDGWKSRSLVVRPKSKSPNWRKSPLVVYFYGGGFTAGSPAKCTQPARDFAEKLGAVVVCPDYRLVPEYRWPVPMQDAYHILQYLAENAGQEFGACLESPEGGFVVGGVSAGATIAAAAAGIHIFGDKKNGLRKPITGLCLCIPWLLVEEIVPEEFKCHWNSREENKMGVGLSSANVQQIRNGLQPDVSSGWFSPFNVMQKVRKEENRPIPPVYLQAGGLDSLRDDAVVFERALASRGARTRIDIFPGDGHVSWTVSPERHINRNPTIKESLMSGMDWLLHISNATHSHKL</sequence>
<name>A0A9P4NGS5_9PEZI</name>
<dbReference type="EMBL" id="MU007105">
    <property type="protein sequence ID" value="KAF2420970.1"/>
    <property type="molecule type" value="Genomic_DNA"/>
</dbReference>
<dbReference type="Proteomes" id="UP000800235">
    <property type="component" value="Unassembled WGS sequence"/>
</dbReference>
<evidence type="ECO:0000313" key="3">
    <source>
        <dbReference type="EMBL" id="KAF2420970.1"/>
    </source>
</evidence>
<dbReference type="AlphaFoldDB" id="A0A9P4NGS5"/>
<dbReference type="SUPFAM" id="SSF53474">
    <property type="entry name" value="alpha/beta-Hydrolases"/>
    <property type="match status" value="1"/>
</dbReference>
<dbReference type="OrthoDB" id="408631at2759"/>
<evidence type="ECO:0000313" key="4">
    <source>
        <dbReference type="Proteomes" id="UP000800235"/>
    </source>
</evidence>
<gene>
    <name evidence="3" type="ORF">EJ08DRAFT_702310</name>
</gene>
<feature type="domain" description="Alpha/beta hydrolase fold-3" evidence="2">
    <location>
        <begin position="72"/>
        <end position="297"/>
    </location>
</feature>
<evidence type="ECO:0000256" key="1">
    <source>
        <dbReference type="ARBA" id="ARBA00022801"/>
    </source>
</evidence>
<proteinExistence type="predicted"/>
<accession>A0A9P4NGS5</accession>
<dbReference type="InterPro" id="IPR029058">
    <property type="entry name" value="AB_hydrolase_fold"/>
</dbReference>
<dbReference type="Pfam" id="PF07859">
    <property type="entry name" value="Abhydrolase_3"/>
    <property type="match status" value="1"/>
</dbReference>
<comment type="caution">
    <text evidence="3">The sequence shown here is derived from an EMBL/GenBank/DDBJ whole genome shotgun (WGS) entry which is preliminary data.</text>
</comment>
<reference evidence="3" key="1">
    <citation type="journal article" date="2020" name="Stud. Mycol.">
        <title>101 Dothideomycetes genomes: a test case for predicting lifestyles and emergence of pathogens.</title>
        <authorList>
            <person name="Haridas S."/>
            <person name="Albert R."/>
            <person name="Binder M."/>
            <person name="Bloem J."/>
            <person name="Labutti K."/>
            <person name="Salamov A."/>
            <person name="Andreopoulos B."/>
            <person name="Baker S."/>
            <person name="Barry K."/>
            <person name="Bills G."/>
            <person name="Bluhm B."/>
            <person name="Cannon C."/>
            <person name="Castanera R."/>
            <person name="Culley D."/>
            <person name="Daum C."/>
            <person name="Ezra D."/>
            <person name="Gonzalez J."/>
            <person name="Henrissat B."/>
            <person name="Kuo A."/>
            <person name="Liang C."/>
            <person name="Lipzen A."/>
            <person name="Lutzoni F."/>
            <person name="Magnuson J."/>
            <person name="Mondo S."/>
            <person name="Nolan M."/>
            <person name="Ohm R."/>
            <person name="Pangilinan J."/>
            <person name="Park H.-J."/>
            <person name="Ramirez L."/>
            <person name="Alfaro M."/>
            <person name="Sun H."/>
            <person name="Tritt A."/>
            <person name="Yoshinaga Y."/>
            <person name="Zwiers L.-H."/>
            <person name="Turgeon B."/>
            <person name="Goodwin S."/>
            <person name="Spatafora J."/>
            <person name="Crous P."/>
            <person name="Grigoriev I."/>
        </authorList>
    </citation>
    <scope>NUCLEOTIDE SEQUENCE</scope>
    <source>
        <strain evidence="3">CBS 130266</strain>
    </source>
</reference>
<keyword evidence="1" id="KW-0378">Hydrolase</keyword>
<dbReference type="InterPro" id="IPR050300">
    <property type="entry name" value="GDXG_lipolytic_enzyme"/>
</dbReference>
<dbReference type="InterPro" id="IPR013094">
    <property type="entry name" value="AB_hydrolase_3"/>
</dbReference>
<dbReference type="Gene3D" id="3.40.50.1820">
    <property type="entry name" value="alpha/beta hydrolase"/>
    <property type="match status" value="1"/>
</dbReference>
<protein>
    <submittedName>
        <fullName evidence="3">Alpha/beta-hydrolase</fullName>
    </submittedName>
</protein>
<keyword evidence="4" id="KW-1185">Reference proteome</keyword>
<dbReference type="GO" id="GO:0016787">
    <property type="term" value="F:hydrolase activity"/>
    <property type="evidence" value="ECO:0007669"/>
    <property type="project" value="UniProtKB-KW"/>
</dbReference>
<organism evidence="3 4">
    <name type="scientific">Tothia fuscella</name>
    <dbReference type="NCBI Taxonomy" id="1048955"/>
    <lineage>
        <taxon>Eukaryota</taxon>
        <taxon>Fungi</taxon>
        <taxon>Dikarya</taxon>
        <taxon>Ascomycota</taxon>
        <taxon>Pezizomycotina</taxon>
        <taxon>Dothideomycetes</taxon>
        <taxon>Pleosporomycetidae</taxon>
        <taxon>Venturiales</taxon>
        <taxon>Cylindrosympodiaceae</taxon>
        <taxon>Tothia</taxon>
    </lineage>
</organism>